<feature type="region of interest" description="Disordered" evidence="1">
    <location>
        <begin position="1"/>
        <end position="31"/>
    </location>
</feature>
<reference evidence="2 3" key="1">
    <citation type="submission" date="2023-05" db="EMBL/GenBank/DDBJ databases">
        <title>B98-5 Cell Line De Novo Hybrid Assembly: An Optical Mapping Approach.</title>
        <authorList>
            <person name="Kananen K."/>
            <person name="Auerbach J.A."/>
            <person name="Kautto E."/>
            <person name="Blachly J.S."/>
        </authorList>
    </citation>
    <scope>NUCLEOTIDE SEQUENCE [LARGE SCALE GENOMIC DNA]</scope>
    <source>
        <strain evidence="2">B95-8</strain>
        <tissue evidence="2">Cell line</tissue>
    </source>
</reference>
<dbReference type="Proteomes" id="UP001266305">
    <property type="component" value="Unassembled WGS sequence"/>
</dbReference>
<protein>
    <submittedName>
        <fullName evidence="2">Uncharacterized protein</fullName>
    </submittedName>
</protein>
<dbReference type="EMBL" id="JASSZA010000006">
    <property type="protein sequence ID" value="KAK2108744.1"/>
    <property type="molecule type" value="Genomic_DNA"/>
</dbReference>
<gene>
    <name evidence="2" type="ORF">P7K49_013909</name>
</gene>
<evidence type="ECO:0000256" key="1">
    <source>
        <dbReference type="SAM" id="MobiDB-lite"/>
    </source>
</evidence>
<name>A0ABQ9VIN0_SAGOE</name>
<keyword evidence="3" id="KW-1185">Reference proteome</keyword>
<accession>A0ABQ9VIN0</accession>
<sequence length="79" mass="8880">MLRSSRRGWGPGPTVGSRKESLTQLRLRAGSPRGRQQERLWILCLSYPFCNPRSTRALPDSGTPWVVNANLNSGYHQIS</sequence>
<evidence type="ECO:0000313" key="3">
    <source>
        <dbReference type="Proteomes" id="UP001266305"/>
    </source>
</evidence>
<organism evidence="2 3">
    <name type="scientific">Saguinus oedipus</name>
    <name type="common">Cotton-top tamarin</name>
    <name type="synonym">Oedipomidas oedipus</name>
    <dbReference type="NCBI Taxonomy" id="9490"/>
    <lineage>
        <taxon>Eukaryota</taxon>
        <taxon>Metazoa</taxon>
        <taxon>Chordata</taxon>
        <taxon>Craniata</taxon>
        <taxon>Vertebrata</taxon>
        <taxon>Euteleostomi</taxon>
        <taxon>Mammalia</taxon>
        <taxon>Eutheria</taxon>
        <taxon>Euarchontoglires</taxon>
        <taxon>Primates</taxon>
        <taxon>Haplorrhini</taxon>
        <taxon>Platyrrhini</taxon>
        <taxon>Cebidae</taxon>
        <taxon>Callitrichinae</taxon>
        <taxon>Saguinus</taxon>
    </lineage>
</organism>
<evidence type="ECO:0000313" key="2">
    <source>
        <dbReference type="EMBL" id="KAK2108744.1"/>
    </source>
</evidence>
<comment type="caution">
    <text evidence="2">The sequence shown here is derived from an EMBL/GenBank/DDBJ whole genome shotgun (WGS) entry which is preliminary data.</text>
</comment>
<proteinExistence type="predicted"/>